<feature type="transmembrane region" description="Helical" evidence="7">
    <location>
        <begin position="175"/>
        <end position="197"/>
    </location>
</feature>
<evidence type="ECO:0000256" key="5">
    <source>
        <dbReference type="ARBA" id="ARBA00023136"/>
    </source>
</evidence>
<sequence>MVLLQAVSLPTDTLNALVPPATSMSLLDILVQGGWIMIPIGLLSLLTIYLIVERLITVQRAKTDPRQIMDRVRDYVEAGDIRGALAYCEAQDKPITRILRRGLERLGRPISEIRDAVEAAGKYEAFELEKRMDILASIAGIAPMLGFLGTVTGMIEAFQQIQNLQGNVNPSVLAGGIWEALLTTAFGLVVGILALFGHNFLLTRINRLVNDMERSATDFIDLLQEPVPRPRRQPETLL</sequence>
<dbReference type="PANTHER" id="PTHR30625">
    <property type="entry name" value="PROTEIN TOLQ"/>
    <property type="match status" value="1"/>
</dbReference>
<keyword evidence="6" id="KW-0653">Protein transport</keyword>
<evidence type="ECO:0000259" key="8">
    <source>
        <dbReference type="Pfam" id="PF01618"/>
    </source>
</evidence>
<dbReference type="KEGG" id="rmr:Rmar_1521"/>
<evidence type="ECO:0000256" key="4">
    <source>
        <dbReference type="ARBA" id="ARBA00022989"/>
    </source>
</evidence>
<dbReference type="Proteomes" id="UP000002221">
    <property type="component" value="Chromosome"/>
</dbReference>
<comment type="subcellular location">
    <subcellularLocation>
        <location evidence="1">Cell membrane</location>
        <topology evidence="1">Multi-pass membrane protein</topology>
    </subcellularLocation>
    <subcellularLocation>
        <location evidence="6">Membrane</location>
        <topology evidence="6">Multi-pass membrane protein</topology>
    </subcellularLocation>
</comment>
<name>D0MIV0_RHOM4</name>
<evidence type="ECO:0000313" key="10">
    <source>
        <dbReference type="Proteomes" id="UP000002221"/>
    </source>
</evidence>
<gene>
    <name evidence="9" type="ordered locus">Rmar_1521</name>
</gene>
<dbReference type="PANTHER" id="PTHR30625:SF17">
    <property type="entry name" value="TOLQ-RELATED"/>
    <property type="match status" value="1"/>
</dbReference>
<dbReference type="RefSeq" id="WP_012844019.1">
    <property type="nucleotide sequence ID" value="NC_013501.1"/>
</dbReference>
<feature type="transmembrane region" description="Helical" evidence="7">
    <location>
        <begin position="134"/>
        <end position="155"/>
    </location>
</feature>
<dbReference type="EMBL" id="CP001807">
    <property type="protein sequence ID" value="ACY48408.1"/>
    <property type="molecule type" value="Genomic_DNA"/>
</dbReference>
<keyword evidence="2" id="KW-1003">Cell membrane</keyword>
<keyword evidence="3 7" id="KW-0812">Transmembrane</keyword>
<evidence type="ECO:0000256" key="2">
    <source>
        <dbReference type="ARBA" id="ARBA00022475"/>
    </source>
</evidence>
<dbReference type="AlphaFoldDB" id="D0MIV0"/>
<dbReference type="OrthoDB" id="4045at2"/>
<dbReference type="GO" id="GO:0005886">
    <property type="term" value="C:plasma membrane"/>
    <property type="evidence" value="ECO:0007669"/>
    <property type="project" value="UniProtKB-SubCell"/>
</dbReference>
<keyword evidence="5 7" id="KW-0472">Membrane</keyword>
<proteinExistence type="inferred from homology"/>
<accession>D0MIV0</accession>
<dbReference type="InterPro" id="IPR050790">
    <property type="entry name" value="ExbB/TolQ_transport"/>
</dbReference>
<dbReference type="HOGENOM" id="CLU_053325_4_0_10"/>
<feature type="domain" description="MotA/TolQ/ExbB proton channel" evidence="8">
    <location>
        <begin position="91"/>
        <end position="213"/>
    </location>
</feature>
<dbReference type="InterPro" id="IPR002898">
    <property type="entry name" value="MotA_ExbB_proton_chnl"/>
</dbReference>
<evidence type="ECO:0000256" key="7">
    <source>
        <dbReference type="SAM" id="Phobius"/>
    </source>
</evidence>
<dbReference type="eggNOG" id="COG0811">
    <property type="taxonomic scope" value="Bacteria"/>
</dbReference>
<reference evidence="9 10" key="1">
    <citation type="journal article" date="2009" name="Stand. Genomic Sci.">
        <title>Complete genome sequence of Rhodothermus marinus type strain (R-10).</title>
        <authorList>
            <person name="Nolan M."/>
            <person name="Tindall B.J."/>
            <person name="Pomrenke H."/>
            <person name="Lapidus A."/>
            <person name="Copeland A."/>
            <person name="Glavina Del Rio T."/>
            <person name="Lucas S."/>
            <person name="Chen F."/>
            <person name="Tice H."/>
            <person name="Cheng J.F."/>
            <person name="Saunders E."/>
            <person name="Han C."/>
            <person name="Bruce D."/>
            <person name="Goodwin L."/>
            <person name="Chain P."/>
            <person name="Pitluck S."/>
            <person name="Ovchinikova G."/>
            <person name="Pati A."/>
            <person name="Ivanova N."/>
            <person name="Mavromatis K."/>
            <person name="Chen A."/>
            <person name="Palaniappan K."/>
            <person name="Land M."/>
            <person name="Hauser L."/>
            <person name="Chang Y.J."/>
            <person name="Jeffries C.D."/>
            <person name="Brettin T."/>
            <person name="Goker M."/>
            <person name="Bristow J."/>
            <person name="Eisen J.A."/>
            <person name="Markowitz V."/>
            <person name="Hugenholtz P."/>
            <person name="Kyrpides N.C."/>
            <person name="Klenk H.P."/>
            <person name="Detter J.C."/>
        </authorList>
    </citation>
    <scope>NUCLEOTIDE SEQUENCE [LARGE SCALE GENOMIC DNA]</scope>
    <source>
        <strain evidence="10">ATCC 43812 / DSM 4252 / R-10</strain>
    </source>
</reference>
<feature type="transmembrane region" description="Helical" evidence="7">
    <location>
        <begin position="29"/>
        <end position="52"/>
    </location>
</feature>
<keyword evidence="4 7" id="KW-1133">Transmembrane helix</keyword>
<evidence type="ECO:0000313" key="9">
    <source>
        <dbReference type="EMBL" id="ACY48408.1"/>
    </source>
</evidence>
<dbReference type="STRING" id="518766.Rmar_1521"/>
<keyword evidence="6" id="KW-0813">Transport</keyword>
<evidence type="ECO:0000256" key="3">
    <source>
        <dbReference type="ARBA" id="ARBA00022692"/>
    </source>
</evidence>
<evidence type="ECO:0000256" key="6">
    <source>
        <dbReference type="RuleBase" id="RU004057"/>
    </source>
</evidence>
<organism evidence="9 10">
    <name type="scientific">Rhodothermus marinus (strain ATCC 43812 / DSM 4252 / R-10)</name>
    <name type="common">Rhodothermus obamensis</name>
    <dbReference type="NCBI Taxonomy" id="518766"/>
    <lineage>
        <taxon>Bacteria</taxon>
        <taxon>Pseudomonadati</taxon>
        <taxon>Rhodothermota</taxon>
        <taxon>Rhodothermia</taxon>
        <taxon>Rhodothermales</taxon>
        <taxon>Rhodothermaceae</taxon>
        <taxon>Rhodothermus</taxon>
    </lineage>
</organism>
<dbReference type="GO" id="GO:0017038">
    <property type="term" value="P:protein import"/>
    <property type="evidence" value="ECO:0007669"/>
    <property type="project" value="TreeGrafter"/>
</dbReference>
<comment type="similarity">
    <text evidence="6">Belongs to the exbB/tolQ family.</text>
</comment>
<dbReference type="Pfam" id="PF01618">
    <property type="entry name" value="MotA_ExbB"/>
    <property type="match status" value="1"/>
</dbReference>
<protein>
    <submittedName>
        <fullName evidence="9">MotA/TolQ/ExbB proton channel</fullName>
    </submittedName>
</protein>
<evidence type="ECO:0000256" key="1">
    <source>
        <dbReference type="ARBA" id="ARBA00004651"/>
    </source>
</evidence>
<keyword evidence="10" id="KW-1185">Reference proteome</keyword>